<keyword evidence="4" id="KW-1003">Cell membrane</keyword>
<sequence>MTAEAARTVRSRGRSIGFATGLYAISFSALATSSGLSVLQAVVLSAVLFSGGSQFAFVGVVASGGSAVSAISTSTLLGIRNTVYGISLTPVLPRGGLRGLARSVLTIDESAANALAAPTPELQRVGFWSAGIWVYVWWNAFTVLGAFLGSWMSDPGAWGLDGAAAAAFIALLWPRLVRREAVALAVAAAFLALILVPLMPPGLPVICAALVAVLFAFLPEGPTGAAPAEGSSAAASVSSDEKGRA</sequence>
<feature type="compositionally biased region" description="Low complexity" evidence="8">
    <location>
        <begin position="224"/>
        <end position="238"/>
    </location>
</feature>
<dbReference type="GO" id="GO:0005886">
    <property type="term" value="C:plasma membrane"/>
    <property type="evidence" value="ECO:0007669"/>
    <property type="project" value="UniProtKB-SubCell"/>
</dbReference>
<feature type="transmembrane region" description="Helical" evidence="9">
    <location>
        <begin position="157"/>
        <end position="174"/>
    </location>
</feature>
<evidence type="ECO:0000256" key="2">
    <source>
        <dbReference type="ARBA" id="ARBA00010735"/>
    </source>
</evidence>
<name>A0A839QSS0_9MICO</name>
<dbReference type="AlphaFoldDB" id="A0A839QSS0"/>
<feature type="transmembrane region" description="Helical" evidence="9">
    <location>
        <begin position="55"/>
        <end position="79"/>
    </location>
</feature>
<dbReference type="EMBL" id="JACHWP010000001">
    <property type="protein sequence ID" value="MBB3021800.1"/>
    <property type="molecule type" value="Genomic_DNA"/>
</dbReference>
<evidence type="ECO:0000256" key="7">
    <source>
        <dbReference type="ARBA" id="ARBA00023136"/>
    </source>
</evidence>
<evidence type="ECO:0000313" key="11">
    <source>
        <dbReference type="Proteomes" id="UP000568050"/>
    </source>
</evidence>
<comment type="similarity">
    <text evidence="2">Belongs to the AzlC family.</text>
</comment>
<evidence type="ECO:0000256" key="5">
    <source>
        <dbReference type="ARBA" id="ARBA00022692"/>
    </source>
</evidence>
<evidence type="ECO:0000256" key="4">
    <source>
        <dbReference type="ARBA" id="ARBA00022475"/>
    </source>
</evidence>
<evidence type="ECO:0000256" key="1">
    <source>
        <dbReference type="ARBA" id="ARBA00004651"/>
    </source>
</evidence>
<keyword evidence="5 9" id="KW-0812">Transmembrane</keyword>
<keyword evidence="7 9" id="KW-0472">Membrane</keyword>
<comment type="caution">
    <text evidence="10">The sequence shown here is derived from an EMBL/GenBank/DDBJ whole genome shotgun (WGS) entry which is preliminary data.</text>
</comment>
<evidence type="ECO:0000256" key="9">
    <source>
        <dbReference type="SAM" id="Phobius"/>
    </source>
</evidence>
<keyword evidence="11" id="KW-1185">Reference proteome</keyword>
<gene>
    <name evidence="10" type="ORF">FHX50_000048</name>
</gene>
<dbReference type="PANTHER" id="PTHR34979">
    <property type="entry name" value="INNER MEMBRANE PROTEIN YGAZ"/>
    <property type="match status" value="1"/>
</dbReference>
<keyword evidence="3" id="KW-0813">Transport</keyword>
<evidence type="ECO:0000256" key="6">
    <source>
        <dbReference type="ARBA" id="ARBA00022989"/>
    </source>
</evidence>
<dbReference type="Pfam" id="PF03591">
    <property type="entry name" value="AzlC"/>
    <property type="match status" value="1"/>
</dbReference>
<dbReference type="PANTHER" id="PTHR34979:SF1">
    <property type="entry name" value="INNER MEMBRANE PROTEIN YGAZ"/>
    <property type="match status" value="1"/>
</dbReference>
<reference evidence="10 11" key="1">
    <citation type="submission" date="2020-08" db="EMBL/GenBank/DDBJ databases">
        <title>Sequencing the genomes of 1000 actinobacteria strains.</title>
        <authorList>
            <person name="Klenk H.-P."/>
        </authorList>
    </citation>
    <scope>NUCLEOTIDE SEQUENCE [LARGE SCALE GENOMIC DNA]</scope>
    <source>
        <strain evidence="10 11">DSM 23040</strain>
    </source>
</reference>
<evidence type="ECO:0000256" key="3">
    <source>
        <dbReference type="ARBA" id="ARBA00022448"/>
    </source>
</evidence>
<dbReference type="RefSeq" id="WP_183373481.1">
    <property type="nucleotide sequence ID" value="NZ_CBCSFZ010000029.1"/>
</dbReference>
<feature type="transmembrane region" description="Helical" evidence="9">
    <location>
        <begin position="132"/>
        <end position="151"/>
    </location>
</feature>
<dbReference type="Proteomes" id="UP000568050">
    <property type="component" value="Unassembled WGS sequence"/>
</dbReference>
<proteinExistence type="inferred from homology"/>
<evidence type="ECO:0000313" key="10">
    <source>
        <dbReference type="EMBL" id="MBB3021800.1"/>
    </source>
</evidence>
<feature type="transmembrane region" description="Helical" evidence="9">
    <location>
        <begin position="21"/>
        <end position="49"/>
    </location>
</feature>
<feature type="transmembrane region" description="Helical" evidence="9">
    <location>
        <begin position="181"/>
        <end position="196"/>
    </location>
</feature>
<evidence type="ECO:0000256" key="8">
    <source>
        <dbReference type="SAM" id="MobiDB-lite"/>
    </source>
</evidence>
<keyword evidence="6 9" id="KW-1133">Transmembrane helix</keyword>
<comment type="subcellular location">
    <subcellularLocation>
        <location evidence="1">Cell membrane</location>
        <topology evidence="1">Multi-pass membrane protein</topology>
    </subcellularLocation>
</comment>
<protein>
    <submittedName>
        <fullName evidence="10">Putative branched-subunit amino acid permease</fullName>
    </submittedName>
</protein>
<dbReference type="GO" id="GO:1903785">
    <property type="term" value="P:L-valine transmembrane transport"/>
    <property type="evidence" value="ECO:0007669"/>
    <property type="project" value="TreeGrafter"/>
</dbReference>
<feature type="region of interest" description="Disordered" evidence="8">
    <location>
        <begin position="224"/>
        <end position="245"/>
    </location>
</feature>
<organism evidence="10 11">
    <name type="scientific">Helcobacillus massiliensis</name>
    <dbReference type="NCBI Taxonomy" id="521392"/>
    <lineage>
        <taxon>Bacteria</taxon>
        <taxon>Bacillati</taxon>
        <taxon>Actinomycetota</taxon>
        <taxon>Actinomycetes</taxon>
        <taxon>Micrococcales</taxon>
        <taxon>Dermabacteraceae</taxon>
        <taxon>Helcobacillus</taxon>
    </lineage>
</organism>
<accession>A0A839QSS0</accession>
<dbReference type="InterPro" id="IPR011606">
    <property type="entry name" value="Brnchd-chn_aa_trnsp_permease"/>
</dbReference>